<protein>
    <submittedName>
        <fullName evidence="2">Putative aquaglyceroporin like protein</fullName>
    </submittedName>
</protein>
<name>A0A0B1PBC2_UNCNE</name>
<dbReference type="AlphaFoldDB" id="A0A0B1PBC2"/>
<evidence type="ECO:0000256" key="1">
    <source>
        <dbReference type="SAM" id="MobiDB-lite"/>
    </source>
</evidence>
<dbReference type="EMBL" id="JNVN01000170">
    <property type="protein sequence ID" value="KHJ35997.1"/>
    <property type="molecule type" value="Genomic_DNA"/>
</dbReference>
<dbReference type="Proteomes" id="UP000030854">
    <property type="component" value="Unassembled WGS sequence"/>
</dbReference>
<organism evidence="2 3">
    <name type="scientific">Uncinula necator</name>
    <name type="common">Grape powdery mildew</name>
    <dbReference type="NCBI Taxonomy" id="52586"/>
    <lineage>
        <taxon>Eukaryota</taxon>
        <taxon>Fungi</taxon>
        <taxon>Dikarya</taxon>
        <taxon>Ascomycota</taxon>
        <taxon>Pezizomycotina</taxon>
        <taxon>Leotiomycetes</taxon>
        <taxon>Erysiphales</taxon>
        <taxon>Erysiphaceae</taxon>
        <taxon>Erysiphe</taxon>
    </lineage>
</organism>
<evidence type="ECO:0000313" key="3">
    <source>
        <dbReference type="Proteomes" id="UP000030854"/>
    </source>
</evidence>
<feature type="compositionally biased region" description="Basic and acidic residues" evidence="1">
    <location>
        <begin position="28"/>
        <end position="38"/>
    </location>
</feature>
<feature type="compositionally biased region" description="Basic and acidic residues" evidence="1">
    <location>
        <begin position="88"/>
        <end position="108"/>
    </location>
</feature>
<feature type="region of interest" description="Disordered" evidence="1">
    <location>
        <begin position="1"/>
        <end position="22"/>
    </location>
</feature>
<gene>
    <name evidence="2" type="ORF">EV44_g3640</name>
</gene>
<feature type="region of interest" description="Disordered" evidence="1">
    <location>
        <begin position="28"/>
        <end position="47"/>
    </location>
</feature>
<feature type="compositionally biased region" description="Polar residues" evidence="1">
    <location>
        <begin position="1"/>
        <end position="19"/>
    </location>
</feature>
<sequence length="195" mass="22594">MVTSSLGDLNTPTRPSIYNENDDIVKKQLRDNSKEHTESNYQRSRSLSSCPVILDKSKKKLQVEPTYAASFPNISSKPILEEVIIEKRAQNNDDNEKSNERNHQKEEPYVFEGGRNYAYNDYTSPYYDRYTRRRIGQRYSSLQHKSPIRHDSLVGNIPKHDEPRSGWSSLSHAFREPLAEFFGVFILVLFGDGYV</sequence>
<proteinExistence type="predicted"/>
<evidence type="ECO:0000313" key="2">
    <source>
        <dbReference type="EMBL" id="KHJ35997.1"/>
    </source>
</evidence>
<keyword evidence="3" id="KW-1185">Reference proteome</keyword>
<dbReference type="HOGENOM" id="CLU_1442076_0_0_1"/>
<feature type="region of interest" description="Disordered" evidence="1">
    <location>
        <begin position="88"/>
        <end position="110"/>
    </location>
</feature>
<reference evidence="2 3" key="1">
    <citation type="journal article" date="2014" name="BMC Genomics">
        <title>Adaptive genomic structural variation in the grape powdery mildew pathogen, Erysiphe necator.</title>
        <authorList>
            <person name="Jones L."/>
            <person name="Riaz S."/>
            <person name="Morales-Cruz A."/>
            <person name="Amrine K.C."/>
            <person name="McGuire B."/>
            <person name="Gubler W.D."/>
            <person name="Walker M.A."/>
            <person name="Cantu D."/>
        </authorList>
    </citation>
    <scope>NUCLEOTIDE SEQUENCE [LARGE SCALE GENOMIC DNA]</scope>
    <source>
        <strain evidence="3">c</strain>
    </source>
</reference>
<comment type="caution">
    <text evidence="2">The sequence shown here is derived from an EMBL/GenBank/DDBJ whole genome shotgun (WGS) entry which is preliminary data.</text>
</comment>
<accession>A0A0B1PBC2</accession>